<dbReference type="PROSITE" id="PS50830">
    <property type="entry name" value="TNASE_3"/>
    <property type="match status" value="1"/>
</dbReference>
<proteinExistence type="predicted"/>
<keyword evidence="1" id="KW-0540">Nuclease</keyword>
<evidence type="ECO:0000256" key="2">
    <source>
        <dbReference type="ARBA" id="ARBA00022759"/>
    </source>
</evidence>
<keyword evidence="4" id="KW-1133">Transmembrane helix</keyword>
<dbReference type="GO" id="GO:0016787">
    <property type="term" value="F:hydrolase activity"/>
    <property type="evidence" value="ECO:0007669"/>
    <property type="project" value="UniProtKB-KW"/>
</dbReference>
<dbReference type="GO" id="GO:0004519">
    <property type="term" value="F:endonuclease activity"/>
    <property type="evidence" value="ECO:0007669"/>
    <property type="project" value="UniProtKB-KW"/>
</dbReference>
<dbReference type="PROSITE" id="PS01123">
    <property type="entry name" value="TNASE_1"/>
    <property type="match status" value="1"/>
</dbReference>
<accession>A0A6J7LAE2</accession>
<evidence type="ECO:0000256" key="1">
    <source>
        <dbReference type="ARBA" id="ARBA00022722"/>
    </source>
</evidence>
<keyword evidence="4" id="KW-0812">Transmembrane</keyword>
<dbReference type="SMART" id="SM00318">
    <property type="entry name" value="SNc"/>
    <property type="match status" value="1"/>
</dbReference>
<dbReference type="SUPFAM" id="SSF50199">
    <property type="entry name" value="Staphylococcal nuclease"/>
    <property type="match status" value="1"/>
</dbReference>
<dbReference type="Pfam" id="PF00565">
    <property type="entry name" value="SNase"/>
    <property type="match status" value="1"/>
</dbReference>
<evidence type="ECO:0000313" key="6">
    <source>
        <dbReference type="EMBL" id="CAB4963922.1"/>
    </source>
</evidence>
<dbReference type="GO" id="GO:0003676">
    <property type="term" value="F:nucleic acid binding"/>
    <property type="evidence" value="ECO:0007669"/>
    <property type="project" value="InterPro"/>
</dbReference>
<evidence type="ECO:0000256" key="4">
    <source>
        <dbReference type="SAM" id="Phobius"/>
    </source>
</evidence>
<gene>
    <name evidence="6" type="ORF">UFOPK3772_02438</name>
</gene>
<name>A0A6J7LAE2_9ZZZZ</name>
<dbReference type="EMBL" id="CAFBNE010000093">
    <property type="protein sequence ID" value="CAB4963922.1"/>
    <property type="molecule type" value="Genomic_DNA"/>
</dbReference>
<dbReference type="AlphaFoldDB" id="A0A6J7LAE2"/>
<dbReference type="Gene3D" id="2.40.50.90">
    <property type="match status" value="1"/>
</dbReference>
<protein>
    <submittedName>
        <fullName evidence="6">Unannotated protein</fullName>
    </submittedName>
</protein>
<keyword evidence="3" id="KW-0378">Hydrolase</keyword>
<dbReference type="InterPro" id="IPR002071">
    <property type="entry name" value="Thermonucl_AS"/>
</dbReference>
<keyword evidence="2" id="KW-0255">Endonuclease</keyword>
<feature type="transmembrane region" description="Helical" evidence="4">
    <location>
        <begin position="18"/>
        <end position="38"/>
    </location>
</feature>
<evidence type="ECO:0000259" key="5">
    <source>
        <dbReference type="PROSITE" id="PS50830"/>
    </source>
</evidence>
<keyword evidence="4" id="KW-0472">Membrane</keyword>
<dbReference type="PANTHER" id="PTHR12302:SF3">
    <property type="entry name" value="SERINE_THREONINE-PROTEIN KINASE 31"/>
    <property type="match status" value="1"/>
</dbReference>
<feature type="domain" description="TNase-like" evidence="5">
    <location>
        <begin position="56"/>
        <end position="195"/>
    </location>
</feature>
<dbReference type="PROSITE" id="PS01284">
    <property type="entry name" value="TNASE_2"/>
    <property type="match status" value="1"/>
</dbReference>
<dbReference type="InterPro" id="IPR035437">
    <property type="entry name" value="SNase_OB-fold_sf"/>
</dbReference>
<dbReference type="PANTHER" id="PTHR12302">
    <property type="entry name" value="EBNA2 BINDING PROTEIN P100"/>
    <property type="match status" value="1"/>
</dbReference>
<evidence type="ECO:0000256" key="3">
    <source>
        <dbReference type="ARBA" id="ARBA00022801"/>
    </source>
</evidence>
<sequence>MTLVPDALASRLPGAVRVLQAAALVVIPVIFAGCAAAAPPLDLTPARTDLVPKGDAVAGAIVERVVDGDTIHVRINGDDVTVRMIGIDTPETVKPGSPVECFGPESSDFAKEALTGQSVTLELDVSQGDEDRYGRLLAYVWREAPDGSLTLFNLDAVAGGYARERQYGSVPYAWKAELAQAGLAAEAAGAGLWGAC</sequence>
<organism evidence="6">
    <name type="scientific">freshwater metagenome</name>
    <dbReference type="NCBI Taxonomy" id="449393"/>
    <lineage>
        <taxon>unclassified sequences</taxon>
        <taxon>metagenomes</taxon>
        <taxon>ecological metagenomes</taxon>
    </lineage>
</organism>
<reference evidence="6" key="1">
    <citation type="submission" date="2020-05" db="EMBL/GenBank/DDBJ databases">
        <authorList>
            <person name="Chiriac C."/>
            <person name="Salcher M."/>
            <person name="Ghai R."/>
            <person name="Kavagutti S V."/>
        </authorList>
    </citation>
    <scope>NUCLEOTIDE SEQUENCE</scope>
</reference>
<dbReference type="InterPro" id="IPR016071">
    <property type="entry name" value="Staphylococal_nuclease_OB-fold"/>
</dbReference>